<dbReference type="OrthoDB" id="10003116at2759"/>
<proteinExistence type="predicted"/>
<dbReference type="PANTHER" id="PTHR13396:SF5">
    <property type="entry name" value="NEDD4 FAMILY INTERACTING PROTEIN"/>
    <property type="match status" value="1"/>
</dbReference>
<evidence type="ECO:0008006" key="9">
    <source>
        <dbReference type="Google" id="ProtNLM"/>
    </source>
</evidence>
<sequence length="440" mass="47563">MGDTNADVSFAKSMTRMLFPLIHSTQRAMPAHYALLLQQSPRDADRELNEAFSDGNDDDDDHLGSVPHNSRANTLSCLTPSPKSTSGSVTVPGAYDFERSSYDYDLPPPGSPPHSLATTLSNDIGNSNGELPTSPLGTTIPRPSFLRRAVGAILPTHYTRIPTNETHTVVRGEGSHNDGVFSNVIAKPTSSAQVQAEDGSVYMMPEETQSTAPPSYATAQADAVPPYWDTIVHAPAGMDADAGMIVDDLPSGSILLFGANFFISFFFQFIGFLFTYLLHTTHAAKFGSRAGLGLTLIHYGFSVRPLTNDMLHAPDGNGTTDDPILSTSPSSSTPVTQDKDNSLDTSSRQWLSFLVMTLGWFLLLSSLIGFWRVKNWESAIRASNGSHSPEEIARDIGAGRDIEQASPIEEHEHTSLGSPFFPLQTSRELTEADLRVACVS</sequence>
<feature type="compositionally biased region" description="Low complexity" evidence="5">
    <location>
        <begin position="319"/>
        <end position="336"/>
    </location>
</feature>
<dbReference type="Pfam" id="PF10176">
    <property type="entry name" value="NEDD4_Bsd2"/>
    <property type="match status" value="1"/>
</dbReference>
<name>A0A1J8QQP3_9AGAM</name>
<keyword evidence="2 6" id="KW-0812">Transmembrane</keyword>
<feature type="region of interest" description="Disordered" evidence="5">
    <location>
        <begin position="100"/>
        <end position="119"/>
    </location>
</feature>
<feature type="transmembrane region" description="Helical" evidence="6">
    <location>
        <begin position="350"/>
        <end position="371"/>
    </location>
</feature>
<feature type="region of interest" description="Disordered" evidence="5">
    <location>
        <begin position="49"/>
        <end position="92"/>
    </location>
</feature>
<evidence type="ECO:0000256" key="4">
    <source>
        <dbReference type="ARBA" id="ARBA00023136"/>
    </source>
</evidence>
<dbReference type="InterPro" id="IPR019325">
    <property type="entry name" value="NEDD4/Bsd2"/>
</dbReference>
<reference evidence="7 8" key="1">
    <citation type="submission" date="2016-03" db="EMBL/GenBank/DDBJ databases">
        <title>Comparative genomics of the ectomycorrhizal sister species Rhizopogon vinicolor and Rhizopogon vesiculosus (Basidiomycota: Boletales) reveals a divergence of the mating type B locus.</title>
        <authorList>
            <person name="Mujic A.B."/>
            <person name="Kuo A."/>
            <person name="Tritt A."/>
            <person name="Lipzen A."/>
            <person name="Chen C."/>
            <person name="Johnson J."/>
            <person name="Sharma A."/>
            <person name="Barry K."/>
            <person name="Grigoriev I.V."/>
            <person name="Spatafora J.W."/>
        </authorList>
    </citation>
    <scope>NUCLEOTIDE SEQUENCE [LARGE SCALE GENOMIC DNA]</scope>
    <source>
        <strain evidence="7 8">AM-OR11-056</strain>
    </source>
</reference>
<dbReference type="GO" id="GO:0005783">
    <property type="term" value="C:endoplasmic reticulum"/>
    <property type="evidence" value="ECO:0007669"/>
    <property type="project" value="TreeGrafter"/>
</dbReference>
<evidence type="ECO:0000256" key="3">
    <source>
        <dbReference type="ARBA" id="ARBA00022989"/>
    </source>
</evidence>
<evidence type="ECO:0000256" key="6">
    <source>
        <dbReference type="SAM" id="Phobius"/>
    </source>
</evidence>
<feature type="region of interest" description="Disordered" evidence="5">
    <location>
        <begin position="312"/>
        <end position="343"/>
    </location>
</feature>
<keyword evidence="4 6" id="KW-0472">Membrane</keyword>
<dbReference type="Proteomes" id="UP000183567">
    <property type="component" value="Unassembled WGS sequence"/>
</dbReference>
<dbReference type="GO" id="GO:0007034">
    <property type="term" value="P:vacuolar transport"/>
    <property type="evidence" value="ECO:0007669"/>
    <property type="project" value="InterPro"/>
</dbReference>
<evidence type="ECO:0000313" key="7">
    <source>
        <dbReference type="EMBL" id="OJA15744.1"/>
    </source>
</evidence>
<dbReference type="GO" id="GO:0006511">
    <property type="term" value="P:ubiquitin-dependent protein catabolic process"/>
    <property type="evidence" value="ECO:0007669"/>
    <property type="project" value="TreeGrafter"/>
</dbReference>
<dbReference type="PANTHER" id="PTHR13396">
    <property type="entry name" value="NEDD4 FAMILY INTERACTING PROTEIN 1/2"/>
    <property type="match status" value="1"/>
</dbReference>
<accession>A0A1J8QQP3</accession>
<comment type="caution">
    <text evidence="7">The sequence shown here is derived from an EMBL/GenBank/DDBJ whole genome shotgun (WGS) entry which is preliminary data.</text>
</comment>
<feature type="transmembrane region" description="Helical" evidence="6">
    <location>
        <begin position="254"/>
        <end position="278"/>
    </location>
</feature>
<dbReference type="AlphaFoldDB" id="A0A1J8QQP3"/>
<organism evidence="7 8">
    <name type="scientific">Rhizopogon vesiculosus</name>
    <dbReference type="NCBI Taxonomy" id="180088"/>
    <lineage>
        <taxon>Eukaryota</taxon>
        <taxon>Fungi</taxon>
        <taxon>Dikarya</taxon>
        <taxon>Basidiomycota</taxon>
        <taxon>Agaricomycotina</taxon>
        <taxon>Agaricomycetes</taxon>
        <taxon>Agaricomycetidae</taxon>
        <taxon>Boletales</taxon>
        <taxon>Suillineae</taxon>
        <taxon>Rhizopogonaceae</taxon>
        <taxon>Rhizopogon</taxon>
    </lineage>
</organism>
<dbReference type="CDD" id="cd22212">
    <property type="entry name" value="NDFIP-like"/>
    <property type="match status" value="1"/>
</dbReference>
<evidence type="ECO:0000256" key="1">
    <source>
        <dbReference type="ARBA" id="ARBA00004141"/>
    </source>
</evidence>
<evidence type="ECO:0000256" key="5">
    <source>
        <dbReference type="SAM" id="MobiDB-lite"/>
    </source>
</evidence>
<evidence type="ECO:0000256" key="2">
    <source>
        <dbReference type="ARBA" id="ARBA00022692"/>
    </source>
</evidence>
<keyword evidence="3 6" id="KW-1133">Transmembrane helix</keyword>
<protein>
    <recommendedName>
        <fullName evidence="9">Metal homeostatis protein bsd2</fullName>
    </recommendedName>
</protein>
<dbReference type="GO" id="GO:0048471">
    <property type="term" value="C:perinuclear region of cytoplasm"/>
    <property type="evidence" value="ECO:0007669"/>
    <property type="project" value="TreeGrafter"/>
</dbReference>
<dbReference type="EMBL" id="LVVM01002902">
    <property type="protein sequence ID" value="OJA15744.1"/>
    <property type="molecule type" value="Genomic_DNA"/>
</dbReference>
<dbReference type="GO" id="GO:0016020">
    <property type="term" value="C:membrane"/>
    <property type="evidence" value="ECO:0007669"/>
    <property type="project" value="UniProtKB-SubCell"/>
</dbReference>
<dbReference type="GO" id="GO:0031398">
    <property type="term" value="P:positive regulation of protein ubiquitination"/>
    <property type="evidence" value="ECO:0007669"/>
    <property type="project" value="TreeGrafter"/>
</dbReference>
<keyword evidence="8" id="KW-1185">Reference proteome</keyword>
<evidence type="ECO:0000313" key="8">
    <source>
        <dbReference type="Proteomes" id="UP000183567"/>
    </source>
</evidence>
<dbReference type="GO" id="GO:0030001">
    <property type="term" value="P:metal ion transport"/>
    <property type="evidence" value="ECO:0007669"/>
    <property type="project" value="InterPro"/>
</dbReference>
<gene>
    <name evidence="7" type="ORF">AZE42_05266</name>
</gene>
<dbReference type="GO" id="GO:0005794">
    <property type="term" value="C:Golgi apparatus"/>
    <property type="evidence" value="ECO:0007669"/>
    <property type="project" value="TreeGrafter"/>
</dbReference>
<dbReference type="STRING" id="180088.A0A1J8QQP3"/>
<feature type="compositionally biased region" description="Polar residues" evidence="5">
    <location>
        <begin position="67"/>
        <end position="89"/>
    </location>
</feature>
<comment type="subcellular location">
    <subcellularLocation>
        <location evidence="1">Membrane</location>
        <topology evidence="1">Multi-pass membrane protein</topology>
    </subcellularLocation>
</comment>